<proteinExistence type="predicted"/>
<dbReference type="PANTHER" id="PTHR31845">
    <property type="entry name" value="FINGER DOMAIN PROTEIN, PUTATIVE-RELATED"/>
    <property type="match status" value="1"/>
</dbReference>
<evidence type="ECO:0000313" key="8">
    <source>
        <dbReference type="Proteomes" id="UP000030671"/>
    </source>
</evidence>
<protein>
    <recommendedName>
        <fullName evidence="6">Zn(2)-C6 fungal-type domain-containing protein</fullName>
    </recommendedName>
</protein>
<dbReference type="RefSeq" id="XP_009544064.1">
    <property type="nucleotide sequence ID" value="XM_009545769.1"/>
</dbReference>
<dbReference type="Gene3D" id="4.10.240.10">
    <property type="entry name" value="Zn(2)-C6 fungal-type DNA-binding domain"/>
    <property type="match status" value="1"/>
</dbReference>
<gene>
    <name evidence="7" type="ORF">HETIRDRAFT_416082</name>
</gene>
<dbReference type="AlphaFoldDB" id="W4KH71"/>
<keyword evidence="8" id="KW-1185">Reference proteome</keyword>
<dbReference type="GO" id="GO:0000981">
    <property type="term" value="F:DNA-binding transcription factor activity, RNA polymerase II-specific"/>
    <property type="evidence" value="ECO:0007669"/>
    <property type="project" value="InterPro"/>
</dbReference>
<dbReference type="Pfam" id="PF00172">
    <property type="entry name" value="Zn_clus"/>
    <property type="match status" value="1"/>
</dbReference>
<dbReference type="SMART" id="SM00066">
    <property type="entry name" value="GAL4"/>
    <property type="match status" value="1"/>
</dbReference>
<evidence type="ECO:0000256" key="4">
    <source>
        <dbReference type="ARBA" id="ARBA00023163"/>
    </source>
</evidence>
<evidence type="ECO:0000313" key="7">
    <source>
        <dbReference type="EMBL" id="ETW84386.1"/>
    </source>
</evidence>
<dbReference type="CDD" id="cd00067">
    <property type="entry name" value="GAL4"/>
    <property type="match status" value="1"/>
</dbReference>
<feature type="domain" description="Zn(2)-C6 fungal-type" evidence="6">
    <location>
        <begin position="46"/>
        <end position="78"/>
    </location>
</feature>
<dbReference type="GeneID" id="20673287"/>
<keyword evidence="3" id="KW-0238">DNA-binding</keyword>
<evidence type="ECO:0000256" key="5">
    <source>
        <dbReference type="ARBA" id="ARBA00023242"/>
    </source>
</evidence>
<sequence length="269" mass="29244">MDTSIQSGAHPLKSACPFSNIAAVNGTVCRDEPGNTNIRPKRAAIACTECRRRQVRCASSSNPSRCRRCEKMDLTCTFVRNSAYRTTAIPQADALGERWSSLSQQQGQTPSSYVLPRNDDLITGEGSVLPGYATEAVYPAPLFSSTGVERTHFQVDWYGGVPSSQSYNLAPTHNDFHYEPPTHHNPSALFTNGQSSLIEPAYPLYYPQTCQPASYGSAQPTHTSPWVITAELEGSLSRSAYDEWPSGASTAIVAPDNDYNGSYGGNHQV</sequence>
<dbReference type="SUPFAM" id="SSF57701">
    <property type="entry name" value="Zn2/Cys6 DNA-binding domain"/>
    <property type="match status" value="1"/>
</dbReference>
<keyword evidence="5" id="KW-0539">Nucleus</keyword>
<keyword evidence="2" id="KW-0805">Transcription regulation</keyword>
<keyword evidence="4" id="KW-0804">Transcription</keyword>
<dbReference type="InterPro" id="IPR001138">
    <property type="entry name" value="Zn2Cys6_DnaBD"/>
</dbReference>
<reference evidence="7 8" key="1">
    <citation type="journal article" date="2012" name="New Phytol.">
        <title>Insight into trade-off between wood decay and parasitism from the genome of a fungal forest pathogen.</title>
        <authorList>
            <person name="Olson A."/>
            <person name="Aerts A."/>
            <person name="Asiegbu F."/>
            <person name="Belbahri L."/>
            <person name="Bouzid O."/>
            <person name="Broberg A."/>
            <person name="Canback B."/>
            <person name="Coutinho P.M."/>
            <person name="Cullen D."/>
            <person name="Dalman K."/>
            <person name="Deflorio G."/>
            <person name="van Diepen L.T."/>
            <person name="Dunand C."/>
            <person name="Duplessis S."/>
            <person name="Durling M."/>
            <person name="Gonthier P."/>
            <person name="Grimwood J."/>
            <person name="Fossdal C.G."/>
            <person name="Hansson D."/>
            <person name="Henrissat B."/>
            <person name="Hietala A."/>
            <person name="Himmelstrand K."/>
            <person name="Hoffmeister D."/>
            <person name="Hogberg N."/>
            <person name="James T.Y."/>
            <person name="Karlsson M."/>
            <person name="Kohler A."/>
            <person name="Kues U."/>
            <person name="Lee Y.H."/>
            <person name="Lin Y.C."/>
            <person name="Lind M."/>
            <person name="Lindquist E."/>
            <person name="Lombard V."/>
            <person name="Lucas S."/>
            <person name="Lunden K."/>
            <person name="Morin E."/>
            <person name="Murat C."/>
            <person name="Park J."/>
            <person name="Raffaello T."/>
            <person name="Rouze P."/>
            <person name="Salamov A."/>
            <person name="Schmutz J."/>
            <person name="Solheim H."/>
            <person name="Stahlberg J."/>
            <person name="Velez H."/>
            <person name="de Vries R.P."/>
            <person name="Wiebenga A."/>
            <person name="Woodward S."/>
            <person name="Yakovlev I."/>
            <person name="Garbelotto M."/>
            <person name="Martin F."/>
            <person name="Grigoriev I.V."/>
            <person name="Stenlid J."/>
        </authorList>
    </citation>
    <scope>NUCLEOTIDE SEQUENCE [LARGE SCALE GENOMIC DNA]</scope>
    <source>
        <strain evidence="7 8">TC 32-1</strain>
    </source>
</reference>
<accession>W4KH71</accession>
<dbReference type="GO" id="GO:0008270">
    <property type="term" value="F:zinc ion binding"/>
    <property type="evidence" value="ECO:0007669"/>
    <property type="project" value="InterPro"/>
</dbReference>
<dbReference type="HOGENOM" id="CLU_1034614_0_0_1"/>
<organism evidence="7 8">
    <name type="scientific">Heterobasidion irregulare (strain TC 32-1)</name>
    <dbReference type="NCBI Taxonomy" id="747525"/>
    <lineage>
        <taxon>Eukaryota</taxon>
        <taxon>Fungi</taxon>
        <taxon>Dikarya</taxon>
        <taxon>Basidiomycota</taxon>
        <taxon>Agaricomycotina</taxon>
        <taxon>Agaricomycetes</taxon>
        <taxon>Russulales</taxon>
        <taxon>Bondarzewiaceae</taxon>
        <taxon>Heterobasidion</taxon>
        <taxon>Heterobasidion annosum species complex</taxon>
    </lineage>
</organism>
<name>W4KH71_HETIT</name>
<dbReference type="KEGG" id="hir:HETIRDRAFT_416082"/>
<evidence type="ECO:0000256" key="3">
    <source>
        <dbReference type="ARBA" id="ARBA00023125"/>
    </source>
</evidence>
<evidence type="ECO:0000256" key="2">
    <source>
        <dbReference type="ARBA" id="ARBA00023015"/>
    </source>
</evidence>
<dbReference type="GO" id="GO:0000976">
    <property type="term" value="F:transcription cis-regulatory region binding"/>
    <property type="evidence" value="ECO:0007669"/>
    <property type="project" value="TreeGrafter"/>
</dbReference>
<dbReference type="InParanoid" id="W4KH71"/>
<dbReference type="GO" id="GO:0005634">
    <property type="term" value="C:nucleus"/>
    <property type="evidence" value="ECO:0007669"/>
    <property type="project" value="UniProtKB-SubCell"/>
</dbReference>
<dbReference type="InterPro" id="IPR036864">
    <property type="entry name" value="Zn2-C6_fun-type_DNA-bd_sf"/>
</dbReference>
<dbReference type="Proteomes" id="UP000030671">
    <property type="component" value="Unassembled WGS sequence"/>
</dbReference>
<dbReference type="EMBL" id="KI925456">
    <property type="protein sequence ID" value="ETW84386.1"/>
    <property type="molecule type" value="Genomic_DNA"/>
</dbReference>
<dbReference type="OrthoDB" id="2260578at2759"/>
<dbReference type="PROSITE" id="PS50048">
    <property type="entry name" value="ZN2_CY6_FUNGAL_2"/>
    <property type="match status" value="1"/>
</dbReference>
<dbReference type="PANTHER" id="PTHR31845:SF17">
    <property type="entry name" value="ZN(II)2CYS6 TRANSCRIPTION FACTOR (EUROFUNG)"/>
    <property type="match status" value="1"/>
</dbReference>
<evidence type="ECO:0000259" key="6">
    <source>
        <dbReference type="PROSITE" id="PS50048"/>
    </source>
</evidence>
<dbReference type="InterPro" id="IPR051089">
    <property type="entry name" value="prtT"/>
</dbReference>
<dbReference type="PROSITE" id="PS00463">
    <property type="entry name" value="ZN2_CY6_FUNGAL_1"/>
    <property type="match status" value="1"/>
</dbReference>
<comment type="subcellular location">
    <subcellularLocation>
        <location evidence="1">Nucleus</location>
    </subcellularLocation>
</comment>
<evidence type="ECO:0000256" key="1">
    <source>
        <dbReference type="ARBA" id="ARBA00004123"/>
    </source>
</evidence>